<reference evidence="4" key="1">
    <citation type="submission" date="2025-08" db="UniProtKB">
        <authorList>
            <consortium name="RefSeq"/>
        </authorList>
    </citation>
    <scope>IDENTIFICATION</scope>
    <source>
        <tissue evidence="4">Whole body</tissue>
    </source>
</reference>
<dbReference type="Pfam" id="PF01421">
    <property type="entry name" value="Reprolysin"/>
    <property type="match status" value="1"/>
</dbReference>
<name>A0AAJ7S4V1_9HYME</name>
<dbReference type="SUPFAM" id="SSF55486">
    <property type="entry name" value="Metalloproteases ('zincins'), catalytic domain"/>
    <property type="match status" value="1"/>
</dbReference>
<dbReference type="InterPro" id="IPR024079">
    <property type="entry name" value="MetalloPept_cat_dom_sf"/>
</dbReference>
<protein>
    <submittedName>
        <fullName evidence="4">A disintegrin and metalloproteinase with thrombospondin motifs 4-like</fullName>
    </submittedName>
</protein>
<dbReference type="GeneID" id="113464591"/>
<dbReference type="Proteomes" id="UP000694925">
    <property type="component" value="Unplaced"/>
</dbReference>
<keyword evidence="3" id="KW-1185">Reference proteome</keyword>
<dbReference type="AlphaFoldDB" id="A0AAJ7S4V1"/>
<dbReference type="Gene3D" id="3.40.390.10">
    <property type="entry name" value="Collagenase (Catalytic Domain)"/>
    <property type="match status" value="1"/>
</dbReference>
<dbReference type="InterPro" id="IPR001590">
    <property type="entry name" value="Peptidase_M12B"/>
</dbReference>
<proteinExistence type="predicted"/>
<evidence type="ECO:0000313" key="3">
    <source>
        <dbReference type="Proteomes" id="UP000694925"/>
    </source>
</evidence>
<dbReference type="GO" id="GO:0006508">
    <property type="term" value="P:proteolysis"/>
    <property type="evidence" value="ECO:0007669"/>
    <property type="project" value="InterPro"/>
</dbReference>
<dbReference type="GO" id="GO:0004222">
    <property type="term" value="F:metalloendopeptidase activity"/>
    <property type="evidence" value="ECO:0007669"/>
    <property type="project" value="InterPro"/>
</dbReference>
<comment type="caution">
    <text evidence="1">Lacks conserved residue(s) required for the propagation of feature annotation.</text>
</comment>
<evidence type="ECO:0000259" key="2">
    <source>
        <dbReference type="PROSITE" id="PS50215"/>
    </source>
</evidence>
<accession>A0AAJ7S4V1</accession>
<gene>
    <name evidence="4" type="primary">LOC113464591</name>
</gene>
<dbReference type="PROSITE" id="PS50215">
    <property type="entry name" value="ADAM_MEPRO"/>
    <property type="match status" value="1"/>
</dbReference>
<organism evidence="3 4">
    <name type="scientific">Ceratina calcarata</name>
    <dbReference type="NCBI Taxonomy" id="156304"/>
    <lineage>
        <taxon>Eukaryota</taxon>
        <taxon>Metazoa</taxon>
        <taxon>Ecdysozoa</taxon>
        <taxon>Arthropoda</taxon>
        <taxon>Hexapoda</taxon>
        <taxon>Insecta</taxon>
        <taxon>Pterygota</taxon>
        <taxon>Neoptera</taxon>
        <taxon>Endopterygota</taxon>
        <taxon>Hymenoptera</taxon>
        <taxon>Apocrita</taxon>
        <taxon>Aculeata</taxon>
        <taxon>Apoidea</taxon>
        <taxon>Anthophila</taxon>
        <taxon>Apidae</taxon>
        <taxon>Ceratina</taxon>
        <taxon>Zadontomerus</taxon>
    </lineage>
</organism>
<evidence type="ECO:0000256" key="1">
    <source>
        <dbReference type="PROSITE-ProRule" id="PRU00276"/>
    </source>
</evidence>
<dbReference type="RefSeq" id="XP_026670953.1">
    <property type="nucleotide sequence ID" value="XM_026815152.1"/>
</dbReference>
<sequence>MGCSHDQEDISGCKPKDTDDSYFLMSPIVYIYSIRWSPCSRKYVTDFLQSGLGECLNDDPRNPPERFKYPNMLAGAMYDGDFQCQMTFPGSQHCLMSRLYHQH</sequence>
<feature type="domain" description="Peptidase M12B" evidence="2">
    <location>
        <begin position="1"/>
        <end position="60"/>
    </location>
</feature>
<dbReference type="KEGG" id="ccal:113464591"/>
<evidence type="ECO:0000313" key="4">
    <source>
        <dbReference type="RefSeq" id="XP_026670953.1"/>
    </source>
</evidence>